<evidence type="ECO:0000313" key="2">
    <source>
        <dbReference type="EMBL" id="QJA51969.1"/>
    </source>
</evidence>
<evidence type="ECO:0000256" key="1">
    <source>
        <dbReference type="SAM" id="MobiDB-lite"/>
    </source>
</evidence>
<proteinExistence type="predicted"/>
<organism evidence="2">
    <name type="scientific">viral metagenome</name>
    <dbReference type="NCBI Taxonomy" id="1070528"/>
    <lineage>
        <taxon>unclassified sequences</taxon>
        <taxon>metagenomes</taxon>
        <taxon>organismal metagenomes</taxon>
    </lineage>
</organism>
<dbReference type="EMBL" id="MT142447">
    <property type="protein sequence ID" value="QJA81091.1"/>
    <property type="molecule type" value="Genomic_DNA"/>
</dbReference>
<accession>A0A6H1ZWX1</accession>
<protein>
    <submittedName>
        <fullName evidence="2">Putative structural protein</fullName>
    </submittedName>
</protein>
<evidence type="ECO:0000313" key="3">
    <source>
        <dbReference type="EMBL" id="QJA81091.1"/>
    </source>
</evidence>
<sequence>MTSCARALVTAEAFALVVAPEQAPATLVATGEQGPPGPPGTNGGETFQFEQEDPLAVWTVPHNLQRRPSVMVTDLAGNAVISDIRYIDDNIIQITHGRPVAGFAYCN</sequence>
<feature type="region of interest" description="Disordered" evidence="1">
    <location>
        <begin position="28"/>
        <end position="47"/>
    </location>
</feature>
<reference evidence="2" key="1">
    <citation type="submission" date="2020-03" db="EMBL/GenBank/DDBJ databases">
        <title>The deep terrestrial virosphere.</title>
        <authorList>
            <person name="Holmfeldt K."/>
            <person name="Nilsson E."/>
            <person name="Simone D."/>
            <person name="Lopez-Fernandez M."/>
            <person name="Wu X."/>
            <person name="de Brujin I."/>
            <person name="Lundin D."/>
            <person name="Andersson A."/>
            <person name="Bertilsson S."/>
            <person name="Dopson M."/>
        </authorList>
    </citation>
    <scope>NUCLEOTIDE SEQUENCE</scope>
    <source>
        <strain evidence="3">MM415A00587</strain>
        <strain evidence="2">TM448A02407</strain>
    </source>
</reference>
<dbReference type="EMBL" id="MT144302">
    <property type="protein sequence ID" value="QJA51969.1"/>
    <property type="molecule type" value="Genomic_DNA"/>
</dbReference>
<gene>
    <name evidence="3" type="ORF">MM415A00587_0009</name>
    <name evidence="2" type="ORF">TM448A02407_0005</name>
</gene>
<name>A0A6H1ZWX1_9ZZZZ</name>
<dbReference type="AlphaFoldDB" id="A0A6H1ZWX1"/>